<dbReference type="AlphaFoldDB" id="A0A182JHG6"/>
<protein>
    <submittedName>
        <fullName evidence="1">Uncharacterized protein</fullName>
    </submittedName>
</protein>
<organism evidence="1">
    <name type="scientific">Anopheles atroparvus</name>
    <name type="common">European mosquito</name>
    <dbReference type="NCBI Taxonomy" id="41427"/>
    <lineage>
        <taxon>Eukaryota</taxon>
        <taxon>Metazoa</taxon>
        <taxon>Ecdysozoa</taxon>
        <taxon>Arthropoda</taxon>
        <taxon>Hexapoda</taxon>
        <taxon>Insecta</taxon>
        <taxon>Pterygota</taxon>
        <taxon>Neoptera</taxon>
        <taxon>Endopterygota</taxon>
        <taxon>Diptera</taxon>
        <taxon>Nematocera</taxon>
        <taxon>Culicoidea</taxon>
        <taxon>Culicidae</taxon>
        <taxon>Anophelinae</taxon>
        <taxon>Anopheles</taxon>
    </lineage>
</organism>
<reference evidence="1" key="1">
    <citation type="submission" date="2022-08" db="UniProtKB">
        <authorList>
            <consortium name="EnsemblMetazoa"/>
        </authorList>
    </citation>
    <scope>IDENTIFICATION</scope>
    <source>
        <strain evidence="1">EBRO</strain>
    </source>
</reference>
<name>A0A182JHG6_ANOAO</name>
<dbReference type="InterPro" id="IPR036188">
    <property type="entry name" value="FAD/NAD-bd_sf"/>
</dbReference>
<sequence length="393" mass="43366">MDKGRRRWMLIVVLLVQLAPRIVASPAIVLDSHFSYIVVGGDHVAESVGRYLSARDPNKTVLVLKGSQCNDVLEPSEPSKLWLEASYLFAESAHYLGYEFIDPFLRGSKPGIAFTNQTMGLVPPQQQLYAVDPNLKLLTDARPQRIIYNKASSTVLGVEVSVNFEPRYMFAKEELIIAGRCIEDYQLLSKADILPHSDLLELLHNIPLELALKSPIISPIFTLDTNPSSDGQPLPKQPYCLLATELYIETVTSGDGDRKKIAREDIQPNAKVNIVVNEHPPSRWIGFSPSVIHREAEAELSDPATILAVLGETIELCLQLGTSETFQKLGLTLQRHHVPVAPSASCPADDQPGGVLCFVNHTLSTLYNSGHEEVMNLYFGKVARGPFLGHTVL</sequence>
<accession>A0A182JHG6</accession>
<dbReference type="VEuPathDB" id="VectorBase:AATE018181"/>
<proteinExistence type="predicted"/>
<evidence type="ECO:0000313" key="1">
    <source>
        <dbReference type="EnsemblMetazoa" id="AATE018181-PA.1"/>
    </source>
</evidence>
<dbReference type="EnsemblMetazoa" id="AATE018181-RA">
    <property type="protein sequence ID" value="AATE018181-PA.1"/>
    <property type="gene ID" value="AATE018181"/>
</dbReference>
<dbReference type="Gene3D" id="3.50.50.60">
    <property type="entry name" value="FAD/NAD(P)-binding domain"/>
    <property type="match status" value="1"/>
</dbReference>